<dbReference type="GO" id="GO:0006508">
    <property type="term" value="P:proteolysis"/>
    <property type="evidence" value="ECO:0007669"/>
    <property type="project" value="UniProtKB-KW"/>
</dbReference>
<evidence type="ECO:0000256" key="5">
    <source>
        <dbReference type="ARBA" id="ARBA00022723"/>
    </source>
</evidence>
<organism evidence="18 19">
    <name type="scientific">Chondrus crispus</name>
    <name type="common">Carrageen Irish moss</name>
    <name type="synonym">Polymorpha crispa</name>
    <dbReference type="NCBI Taxonomy" id="2769"/>
    <lineage>
        <taxon>Eukaryota</taxon>
        <taxon>Rhodophyta</taxon>
        <taxon>Florideophyceae</taxon>
        <taxon>Rhodymeniophycidae</taxon>
        <taxon>Gigartinales</taxon>
        <taxon>Gigartinaceae</taxon>
        <taxon>Chondrus</taxon>
    </lineage>
</organism>
<dbReference type="EMBL" id="HG001878">
    <property type="protein sequence ID" value="CDF37845.1"/>
    <property type="molecule type" value="Genomic_DNA"/>
</dbReference>
<keyword evidence="6" id="KW-0547">Nucleotide-binding</keyword>
<evidence type="ECO:0000256" key="9">
    <source>
        <dbReference type="ARBA" id="ARBA00022840"/>
    </source>
</evidence>
<dbReference type="OMA" id="ERENRTX"/>
<dbReference type="PANTHER" id="PTHR42648:SF11">
    <property type="entry name" value="TRANSPOSON TY4-P GAG-POL POLYPROTEIN"/>
    <property type="match status" value="1"/>
</dbReference>
<comment type="function">
    <text evidence="1">The aspartyl protease (PR) mediates the proteolytic cleavages of the Gag and Gag-Pol polyproteins after assembly of the VLP.</text>
</comment>
<evidence type="ECO:0000259" key="17">
    <source>
        <dbReference type="PROSITE" id="PS50994"/>
    </source>
</evidence>
<keyword evidence="5" id="KW-0479">Metal-binding</keyword>
<evidence type="ECO:0000256" key="4">
    <source>
        <dbReference type="ARBA" id="ARBA00022722"/>
    </source>
</evidence>
<dbReference type="GO" id="GO:0008233">
    <property type="term" value="F:peptidase activity"/>
    <property type="evidence" value="ECO:0007669"/>
    <property type="project" value="UniProtKB-KW"/>
</dbReference>
<keyword evidence="12" id="KW-0695">RNA-directed DNA polymerase</keyword>
<keyword evidence="10" id="KW-0460">Magnesium</keyword>
<reference evidence="19" key="1">
    <citation type="journal article" date="2013" name="Proc. Natl. Acad. Sci. U.S.A.">
        <title>Genome structure and metabolic features in the red seaweed Chondrus crispus shed light on evolution of the Archaeplastida.</title>
        <authorList>
            <person name="Collen J."/>
            <person name="Porcel B."/>
            <person name="Carre W."/>
            <person name="Ball S.G."/>
            <person name="Chaparro C."/>
            <person name="Tonon T."/>
            <person name="Barbeyron T."/>
            <person name="Michel G."/>
            <person name="Noel B."/>
            <person name="Valentin K."/>
            <person name="Elias M."/>
            <person name="Artiguenave F."/>
            <person name="Arun A."/>
            <person name="Aury J.M."/>
            <person name="Barbosa-Neto J.F."/>
            <person name="Bothwell J.H."/>
            <person name="Bouget F.Y."/>
            <person name="Brillet L."/>
            <person name="Cabello-Hurtado F."/>
            <person name="Capella-Gutierrez S."/>
            <person name="Charrier B."/>
            <person name="Cladiere L."/>
            <person name="Cock J.M."/>
            <person name="Coelho S.M."/>
            <person name="Colleoni C."/>
            <person name="Czjzek M."/>
            <person name="Da Silva C."/>
            <person name="Delage L."/>
            <person name="Denoeud F."/>
            <person name="Deschamps P."/>
            <person name="Dittami S.M."/>
            <person name="Gabaldon T."/>
            <person name="Gachon C.M."/>
            <person name="Groisillier A."/>
            <person name="Herve C."/>
            <person name="Jabbari K."/>
            <person name="Katinka M."/>
            <person name="Kloareg B."/>
            <person name="Kowalczyk N."/>
            <person name="Labadie K."/>
            <person name="Leblanc C."/>
            <person name="Lopez P.J."/>
            <person name="McLachlan D.H."/>
            <person name="Meslet-Cladiere L."/>
            <person name="Moustafa A."/>
            <person name="Nehr Z."/>
            <person name="Nyvall Collen P."/>
            <person name="Panaud O."/>
            <person name="Partensky F."/>
            <person name="Poulain J."/>
            <person name="Rensing S.A."/>
            <person name="Rousvoal S."/>
            <person name="Samson G."/>
            <person name="Symeonidi A."/>
            <person name="Weissenbach J."/>
            <person name="Zambounis A."/>
            <person name="Wincker P."/>
            <person name="Boyen C."/>
        </authorList>
    </citation>
    <scope>NUCLEOTIDE SEQUENCE [LARGE SCALE GENOMIC DNA]</scope>
    <source>
        <strain evidence="19">cv. Stackhouse</strain>
    </source>
</reference>
<dbReference type="Pfam" id="PF22936">
    <property type="entry name" value="Pol_BBD"/>
    <property type="match status" value="1"/>
</dbReference>
<evidence type="ECO:0000313" key="18">
    <source>
        <dbReference type="EMBL" id="CDF37845.1"/>
    </source>
</evidence>
<dbReference type="AlphaFoldDB" id="R7QKB1"/>
<evidence type="ECO:0000256" key="1">
    <source>
        <dbReference type="ARBA" id="ARBA00002180"/>
    </source>
</evidence>
<gene>
    <name evidence="18" type="ORF">CHC_T00000007001</name>
</gene>
<dbReference type="PROSITE" id="PS50994">
    <property type="entry name" value="INTEGRASE"/>
    <property type="match status" value="1"/>
</dbReference>
<dbReference type="InterPro" id="IPR001584">
    <property type="entry name" value="Integrase_cat-core"/>
</dbReference>
<keyword evidence="19" id="KW-1185">Reference proteome</keyword>
<evidence type="ECO:0000256" key="12">
    <source>
        <dbReference type="ARBA" id="ARBA00022918"/>
    </source>
</evidence>
<dbReference type="Pfam" id="PF25597">
    <property type="entry name" value="SH3_retrovirus"/>
    <property type="match status" value="1"/>
</dbReference>
<feature type="compositionally biased region" description="Polar residues" evidence="16">
    <location>
        <begin position="517"/>
        <end position="536"/>
    </location>
</feature>
<dbReference type="KEGG" id="ccp:CHC_T00000007001"/>
<dbReference type="Proteomes" id="UP000012073">
    <property type="component" value="Unassembled WGS sequence"/>
</dbReference>
<name>R7QKB1_CHOCR</name>
<dbReference type="InterPro" id="IPR057670">
    <property type="entry name" value="SH3_retrovirus"/>
</dbReference>
<evidence type="ECO:0000256" key="6">
    <source>
        <dbReference type="ARBA" id="ARBA00022741"/>
    </source>
</evidence>
<keyword evidence="7" id="KW-0255">Endonuclease</keyword>
<dbReference type="RefSeq" id="XP_005717716.1">
    <property type="nucleotide sequence ID" value="XM_005717659.1"/>
</dbReference>
<dbReference type="GO" id="GO:0003676">
    <property type="term" value="F:nucleic acid binding"/>
    <property type="evidence" value="ECO:0007669"/>
    <property type="project" value="InterPro"/>
</dbReference>
<dbReference type="GO" id="GO:0003887">
    <property type="term" value="F:DNA-directed DNA polymerase activity"/>
    <property type="evidence" value="ECO:0007669"/>
    <property type="project" value="UniProtKB-KW"/>
</dbReference>
<keyword evidence="15" id="KW-0233">DNA recombination</keyword>
<evidence type="ECO:0000256" key="10">
    <source>
        <dbReference type="ARBA" id="ARBA00022842"/>
    </source>
</evidence>
<dbReference type="GO" id="GO:0004519">
    <property type="term" value="F:endonuclease activity"/>
    <property type="evidence" value="ECO:0007669"/>
    <property type="project" value="UniProtKB-KW"/>
</dbReference>
<dbReference type="GO" id="GO:0046872">
    <property type="term" value="F:metal ion binding"/>
    <property type="evidence" value="ECO:0007669"/>
    <property type="project" value="UniProtKB-KW"/>
</dbReference>
<evidence type="ECO:0000313" key="19">
    <source>
        <dbReference type="Proteomes" id="UP000012073"/>
    </source>
</evidence>
<keyword evidence="13" id="KW-0808">Transferase</keyword>
<dbReference type="InterPro" id="IPR036397">
    <property type="entry name" value="RNaseH_sf"/>
</dbReference>
<dbReference type="GO" id="GO:0005524">
    <property type="term" value="F:ATP binding"/>
    <property type="evidence" value="ECO:0007669"/>
    <property type="project" value="UniProtKB-KW"/>
</dbReference>
<evidence type="ECO:0000256" key="14">
    <source>
        <dbReference type="ARBA" id="ARBA00023113"/>
    </source>
</evidence>
<feature type="region of interest" description="Disordered" evidence="16">
    <location>
        <begin position="516"/>
        <end position="536"/>
    </location>
</feature>
<evidence type="ECO:0000256" key="2">
    <source>
        <dbReference type="ARBA" id="ARBA00022612"/>
    </source>
</evidence>
<dbReference type="Gramene" id="CDF37845">
    <property type="protein sequence ID" value="CDF37845"/>
    <property type="gene ID" value="CHC_T00000007001"/>
</dbReference>
<keyword evidence="3" id="KW-0645">Protease</keyword>
<evidence type="ECO:0000256" key="15">
    <source>
        <dbReference type="ARBA" id="ARBA00023172"/>
    </source>
</evidence>
<dbReference type="PANTHER" id="PTHR42648">
    <property type="entry name" value="TRANSPOSASE, PUTATIVE-RELATED"/>
    <property type="match status" value="1"/>
</dbReference>
<dbReference type="OrthoDB" id="413361at2759"/>
<dbReference type="SUPFAM" id="SSF53098">
    <property type="entry name" value="Ribonuclease H-like"/>
    <property type="match status" value="1"/>
</dbReference>
<dbReference type="GO" id="GO:0003964">
    <property type="term" value="F:RNA-directed DNA polymerase activity"/>
    <property type="evidence" value="ECO:0007669"/>
    <property type="project" value="UniProtKB-KW"/>
</dbReference>
<keyword evidence="13" id="KW-0239">DNA-directed DNA polymerase</keyword>
<proteinExistence type="predicted"/>
<dbReference type="STRING" id="2769.R7QKB1"/>
<keyword evidence="14" id="KW-0917">Virion maturation</keyword>
<dbReference type="GO" id="GO:0006310">
    <property type="term" value="P:DNA recombination"/>
    <property type="evidence" value="ECO:0007669"/>
    <property type="project" value="UniProtKB-KW"/>
</dbReference>
<dbReference type="GO" id="GO:0015074">
    <property type="term" value="P:DNA integration"/>
    <property type="evidence" value="ECO:0007669"/>
    <property type="project" value="UniProtKB-KW"/>
</dbReference>
<evidence type="ECO:0000256" key="11">
    <source>
        <dbReference type="ARBA" id="ARBA00022908"/>
    </source>
</evidence>
<keyword evidence="9" id="KW-0067">ATP-binding</keyword>
<sequence length="536" mass="59301">MSVEIDDKEIAIAVLNGLPPRFDNLIVALDALGNEDKVFGLEFVKSRLLQEEQRESMKTASASTPHAPALSDFTCLLSTSTPEKRAANARSWLVDSGCSAHITFDRSLFVTYEQMQSGSVEMGTKARANVAGRGEVEFMLNVNGSPHSCKLSSVLHVPDFGYSLLSVSQMVSKGMQVSFENDKCIMLHERMAHVNVQGIASMIHNNVVSGINVRQSDVISAMNPKSGNHLLICPACVFGKATRSVIPKQRSSSRAQNCLDLVHSDVCGPLEVQSIGGSRYFITFVDDHSNWVVVYTMRNKSEAFAKYKLYEKLAQTHTGRKVKVLRTDRGGEYLSTEFKSHLDLNGTQHQLTTAYTPEQNGVAERINRTLIDLVRSMLSHKQVSKRFWAEALATSVYIRNRVTTPALPVNTTPHHIWMNSTPNVGHWRVLGSKCWYTLPKSELRKLDLRAREAIFLGYSQCSKAYKLWDGELNKIVVSRGVKFDESTCGMHDIPAHESDSINSNVDVVLLDGDNGYTADTPNTDEVGSCGITPNGN</sequence>
<keyword evidence="11" id="KW-0229">DNA integration</keyword>
<dbReference type="Gene3D" id="3.30.420.10">
    <property type="entry name" value="Ribonuclease H-like superfamily/Ribonuclease H"/>
    <property type="match status" value="1"/>
</dbReference>
<dbReference type="GeneID" id="17325434"/>
<dbReference type="Pfam" id="PF00665">
    <property type="entry name" value="rve"/>
    <property type="match status" value="1"/>
</dbReference>
<dbReference type="PhylomeDB" id="R7QKB1"/>
<dbReference type="InterPro" id="IPR012337">
    <property type="entry name" value="RNaseH-like_sf"/>
</dbReference>
<keyword evidence="4" id="KW-0540">Nuclease</keyword>
<evidence type="ECO:0000256" key="7">
    <source>
        <dbReference type="ARBA" id="ARBA00022759"/>
    </source>
</evidence>
<keyword evidence="2" id="KW-1188">Viral release from host cell</keyword>
<protein>
    <recommendedName>
        <fullName evidence="17">Integrase catalytic domain-containing protein</fullName>
    </recommendedName>
</protein>
<evidence type="ECO:0000256" key="13">
    <source>
        <dbReference type="ARBA" id="ARBA00022932"/>
    </source>
</evidence>
<evidence type="ECO:0000256" key="16">
    <source>
        <dbReference type="SAM" id="MobiDB-lite"/>
    </source>
</evidence>
<feature type="domain" description="Integrase catalytic" evidence="17">
    <location>
        <begin position="243"/>
        <end position="421"/>
    </location>
</feature>
<accession>R7QKB1</accession>
<evidence type="ECO:0000256" key="3">
    <source>
        <dbReference type="ARBA" id="ARBA00022670"/>
    </source>
</evidence>
<dbReference type="InterPro" id="IPR039537">
    <property type="entry name" value="Retrotran_Ty1/copia-like"/>
</dbReference>
<keyword evidence="13" id="KW-0548">Nucleotidyltransferase</keyword>
<evidence type="ECO:0000256" key="8">
    <source>
        <dbReference type="ARBA" id="ARBA00022801"/>
    </source>
</evidence>
<keyword evidence="8" id="KW-0378">Hydrolase</keyword>
<dbReference type="InterPro" id="IPR054722">
    <property type="entry name" value="PolX-like_BBD"/>
</dbReference>